<organism evidence="14 15">
    <name type="scientific">Sulfobacillus acidophilus</name>
    <dbReference type="NCBI Taxonomy" id="53633"/>
    <lineage>
        <taxon>Bacteria</taxon>
        <taxon>Bacillati</taxon>
        <taxon>Bacillota</taxon>
        <taxon>Clostridia</taxon>
        <taxon>Eubacteriales</taxon>
        <taxon>Clostridiales Family XVII. Incertae Sedis</taxon>
        <taxon>Sulfobacillus</taxon>
    </lineage>
</organism>
<comment type="catalytic activity">
    <reaction evidence="1">
        <text>(7,8-dihydropterin-6-yl)methyl diphosphate + 4-aminobenzoate = 7,8-dihydropteroate + diphosphate</text>
        <dbReference type="Rhea" id="RHEA:19949"/>
        <dbReference type="ChEBI" id="CHEBI:17836"/>
        <dbReference type="ChEBI" id="CHEBI:17839"/>
        <dbReference type="ChEBI" id="CHEBI:33019"/>
        <dbReference type="ChEBI" id="CHEBI:72950"/>
        <dbReference type="EC" id="2.5.1.15"/>
    </reaction>
</comment>
<comment type="function">
    <text evidence="12">Catalyzes the condensation of para-aminobenzoate (pABA) with 6-hydroxymethyl-7,8-dihydropterin diphosphate (DHPt-PP) to form 7,8-dihydropteroate (H2Pte), the immediate precursor of folate derivatives.</text>
</comment>
<evidence type="ECO:0000256" key="3">
    <source>
        <dbReference type="ARBA" id="ARBA00004763"/>
    </source>
</evidence>
<name>A0A2T2WGG6_9FIRM</name>
<dbReference type="CDD" id="cd00739">
    <property type="entry name" value="DHPS"/>
    <property type="match status" value="1"/>
</dbReference>
<evidence type="ECO:0000256" key="10">
    <source>
        <dbReference type="ARBA" id="ARBA00022909"/>
    </source>
</evidence>
<dbReference type="Gene3D" id="3.20.20.20">
    <property type="entry name" value="Dihydropteroate synthase-like"/>
    <property type="match status" value="1"/>
</dbReference>
<evidence type="ECO:0000313" key="14">
    <source>
        <dbReference type="EMBL" id="PSR21310.1"/>
    </source>
</evidence>
<evidence type="ECO:0000256" key="6">
    <source>
        <dbReference type="ARBA" id="ARBA00016919"/>
    </source>
</evidence>
<comment type="similarity">
    <text evidence="4 12">Belongs to the DHPS family.</text>
</comment>
<dbReference type="PROSITE" id="PS00792">
    <property type="entry name" value="DHPS_1"/>
    <property type="match status" value="1"/>
</dbReference>
<dbReference type="InterPro" id="IPR011005">
    <property type="entry name" value="Dihydropteroate_synth-like_sf"/>
</dbReference>
<evidence type="ECO:0000256" key="5">
    <source>
        <dbReference type="ARBA" id="ARBA00012458"/>
    </source>
</evidence>
<protein>
    <recommendedName>
        <fullName evidence="6 12">Dihydropteroate synthase</fullName>
        <shortName evidence="12">DHPS</shortName>
        <ecNumber evidence="5 12">2.5.1.15</ecNumber>
    </recommendedName>
    <alternativeName>
        <fullName evidence="11 12">Dihydropteroate pyrophosphorylase</fullName>
    </alternativeName>
</protein>
<dbReference type="EC" id="2.5.1.15" evidence="5 12"/>
<dbReference type="PROSITE" id="PS50972">
    <property type="entry name" value="PTERIN_BINDING"/>
    <property type="match status" value="1"/>
</dbReference>
<accession>A0A2T2WGG6</accession>
<dbReference type="InterPro" id="IPR000489">
    <property type="entry name" value="Pterin-binding_dom"/>
</dbReference>
<evidence type="ECO:0000256" key="2">
    <source>
        <dbReference type="ARBA" id="ARBA00001946"/>
    </source>
</evidence>
<evidence type="ECO:0000313" key="15">
    <source>
        <dbReference type="Proteomes" id="UP000241848"/>
    </source>
</evidence>
<dbReference type="InterPro" id="IPR006390">
    <property type="entry name" value="DHP_synth_dom"/>
</dbReference>
<keyword evidence="7 12" id="KW-0808">Transferase</keyword>
<dbReference type="GO" id="GO:0046654">
    <property type="term" value="P:tetrahydrofolate biosynthetic process"/>
    <property type="evidence" value="ECO:0007669"/>
    <property type="project" value="UniProtKB-UniPathway"/>
</dbReference>
<proteinExistence type="inferred from homology"/>
<dbReference type="PANTHER" id="PTHR20941:SF1">
    <property type="entry name" value="FOLIC ACID SYNTHESIS PROTEIN FOL1"/>
    <property type="match status" value="1"/>
</dbReference>
<keyword evidence="10 12" id="KW-0289">Folate biosynthesis</keyword>
<dbReference type="GO" id="GO:0046872">
    <property type="term" value="F:metal ion binding"/>
    <property type="evidence" value="ECO:0007669"/>
    <property type="project" value="UniProtKB-KW"/>
</dbReference>
<evidence type="ECO:0000256" key="11">
    <source>
        <dbReference type="ARBA" id="ARBA00030193"/>
    </source>
</evidence>
<dbReference type="EMBL" id="PXYV01000037">
    <property type="protein sequence ID" value="PSR21310.1"/>
    <property type="molecule type" value="Genomic_DNA"/>
</dbReference>
<feature type="domain" description="Pterin-binding" evidence="13">
    <location>
        <begin position="21"/>
        <end position="271"/>
    </location>
</feature>
<dbReference type="AlphaFoldDB" id="A0A2T2WGG6"/>
<comment type="cofactor">
    <cofactor evidence="2 12">
        <name>Mg(2+)</name>
        <dbReference type="ChEBI" id="CHEBI:18420"/>
    </cofactor>
</comment>
<dbReference type="Pfam" id="PF00809">
    <property type="entry name" value="Pterin_bind"/>
    <property type="match status" value="1"/>
</dbReference>
<comment type="pathway">
    <text evidence="3 12">Cofactor biosynthesis; tetrahydrofolate biosynthesis; 7,8-dihydrofolate from 2-amino-4-hydroxy-6-hydroxymethyl-7,8-dihydropteridine diphosphate and 4-aminobenzoate: step 1/2.</text>
</comment>
<dbReference type="NCBIfam" id="TIGR01496">
    <property type="entry name" value="DHPS"/>
    <property type="match status" value="1"/>
</dbReference>
<keyword evidence="8 12" id="KW-0479">Metal-binding</keyword>
<dbReference type="Proteomes" id="UP000241848">
    <property type="component" value="Unassembled WGS sequence"/>
</dbReference>
<dbReference type="GO" id="GO:0004156">
    <property type="term" value="F:dihydropteroate synthase activity"/>
    <property type="evidence" value="ECO:0007669"/>
    <property type="project" value="UniProtKB-EC"/>
</dbReference>
<dbReference type="GO" id="GO:0046656">
    <property type="term" value="P:folic acid biosynthetic process"/>
    <property type="evidence" value="ECO:0007669"/>
    <property type="project" value="UniProtKB-KW"/>
</dbReference>
<dbReference type="InterPro" id="IPR045031">
    <property type="entry name" value="DHP_synth-like"/>
</dbReference>
<keyword evidence="9 12" id="KW-0460">Magnesium</keyword>
<dbReference type="GO" id="GO:0005829">
    <property type="term" value="C:cytosol"/>
    <property type="evidence" value="ECO:0007669"/>
    <property type="project" value="TreeGrafter"/>
</dbReference>
<comment type="caution">
    <text evidence="14">The sequence shown here is derived from an EMBL/GenBank/DDBJ whole genome shotgun (WGS) entry which is preliminary data.</text>
</comment>
<evidence type="ECO:0000256" key="12">
    <source>
        <dbReference type="RuleBase" id="RU361205"/>
    </source>
</evidence>
<evidence type="ECO:0000256" key="4">
    <source>
        <dbReference type="ARBA" id="ARBA00009503"/>
    </source>
</evidence>
<evidence type="ECO:0000256" key="9">
    <source>
        <dbReference type="ARBA" id="ARBA00022842"/>
    </source>
</evidence>
<dbReference type="PANTHER" id="PTHR20941">
    <property type="entry name" value="FOLATE SYNTHESIS PROTEINS"/>
    <property type="match status" value="1"/>
</dbReference>
<gene>
    <name evidence="14" type="primary">folP</name>
    <name evidence="14" type="ORF">C7B45_11395</name>
</gene>
<evidence type="ECO:0000256" key="8">
    <source>
        <dbReference type="ARBA" id="ARBA00022723"/>
    </source>
</evidence>
<evidence type="ECO:0000256" key="7">
    <source>
        <dbReference type="ARBA" id="ARBA00022679"/>
    </source>
</evidence>
<evidence type="ECO:0000259" key="13">
    <source>
        <dbReference type="PROSITE" id="PS50972"/>
    </source>
</evidence>
<evidence type="ECO:0000256" key="1">
    <source>
        <dbReference type="ARBA" id="ARBA00000012"/>
    </source>
</evidence>
<dbReference type="SUPFAM" id="SSF51717">
    <property type="entry name" value="Dihydropteroate synthetase-like"/>
    <property type="match status" value="1"/>
</dbReference>
<reference evidence="14 15" key="1">
    <citation type="journal article" date="2014" name="BMC Genomics">
        <title>Comparison of environmental and isolate Sulfobacillus genomes reveals diverse carbon, sulfur, nitrogen, and hydrogen metabolisms.</title>
        <authorList>
            <person name="Justice N.B."/>
            <person name="Norman A."/>
            <person name="Brown C.T."/>
            <person name="Singh A."/>
            <person name="Thomas B.C."/>
            <person name="Banfield J.F."/>
        </authorList>
    </citation>
    <scope>NUCLEOTIDE SEQUENCE [LARGE SCALE GENOMIC DNA]</scope>
    <source>
        <strain evidence="14">AMDSBA3</strain>
    </source>
</reference>
<sequence length="283" mass="30503">MTTSNRVFKFRQGEWVLGHKTYILGILNVTPDSFSDGSPANGDPAVQVARAERLLADGADGLDLGAESTRPGHRPISEEEEWARLGPVLKAVRAAFPRVPLSVDTSKRVVAERSLSEGCDIINDIWGLSRDPGIAVLAGQAKAGLILMFNADEDPRTPVAIPEMRNFFVSALARADEAGVDTEHVLIDPGIGFRVQGDSIWHTLTHLSQFSQLGSGILIGHSRKRFVGTVAEVPAAAERDLATAVISAFVGVSGADVVRVHDARSTRQALAVAYRWRMARGDY</sequence>
<dbReference type="UniPathway" id="UPA00077">
    <property type="reaction ID" value="UER00156"/>
</dbReference>